<keyword evidence="3 4" id="KW-0288">FMN</keyword>
<dbReference type="PANTHER" id="PTHR14359:SF6">
    <property type="entry name" value="PHOSPHOPANTOTHENOYLCYSTEINE DECARBOXYLASE"/>
    <property type="match status" value="1"/>
</dbReference>
<keyword evidence="2 3" id="KW-0456">Lyase</keyword>
<keyword evidence="1 3" id="KW-0210">Decarboxylase</keyword>
<feature type="binding site" evidence="3">
    <location>
        <position position="347"/>
    </location>
    <ligand>
        <name>CTP</name>
        <dbReference type="ChEBI" id="CHEBI:37563"/>
    </ligand>
</feature>
<dbReference type="Gene3D" id="3.40.50.1950">
    <property type="entry name" value="Flavin prenyltransferase-like"/>
    <property type="match status" value="1"/>
</dbReference>
<comment type="similarity">
    <text evidence="3 4">In the N-terminal section; belongs to the HFCD (homo-oligomeric flavin containing Cys decarboxylase) superfamily.</text>
</comment>
<dbReference type="GO" id="GO:0004632">
    <property type="term" value="F:phosphopantothenate--cysteine ligase activity"/>
    <property type="evidence" value="ECO:0007669"/>
    <property type="project" value="UniProtKB-UniRule"/>
</dbReference>
<evidence type="ECO:0000259" key="5">
    <source>
        <dbReference type="Pfam" id="PF02441"/>
    </source>
</evidence>
<name>A0A3F3H217_9LACO</name>
<comment type="pathway">
    <text evidence="3 4">Cofactor biosynthesis; coenzyme A biosynthesis; CoA from (R)-pantothenate: step 2/5.</text>
</comment>
<comment type="cofactor">
    <cofactor evidence="3">
        <name>FMN</name>
        <dbReference type="ChEBI" id="CHEBI:58210"/>
    </cofactor>
    <text evidence="3">Binds 1 FMN per subunit.</text>
</comment>
<dbReference type="InterPro" id="IPR003382">
    <property type="entry name" value="Flavoprotein"/>
</dbReference>
<sequence length="414" mass="43196">MTDFYQDKKVLLAVTGGIAAYKAAEITRSLIKAGAAVRVVMTDAAQEFIPAKTLAILSKAAVLTDQSWQKASAAVDHVHLAQWADLIIVAPATANSLAKLSLGLADNALTTTVMASQAPKVAVPAMNNQMWENAAVQSNVQQLTTDGWTFVGPATGFLAEGYEGKGRMVEPAEILASVAEQLARSVDAVTATQSLAGKHVVVTAGGTKEAIDPVRYLTNRSSGKMGYALAEAALAAGAKVTLVAATDRPVSAGIKVIAASSTQEMLAAVVANMDHADVFIGAAAVSDFRVAEIADHKVKKQGDEHMVLDLVQNPDILKTVGQAKKPGQVVVGFAAETENLIPNARKKLQSKHADLIVANNVLDDKAGFNKDTNQVTLVANNHEPIAVEAKLKTELAEDIIAAVAALLTSGQVVV</sequence>
<dbReference type="HAMAP" id="MF_02225">
    <property type="entry name" value="CoaBC"/>
    <property type="match status" value="1"/>
</dbReference>
<feature type="region of interest" description="Phosphopantothenate--cysteine ligase" evidence="3">
    <location>
        <begin position="200"/>
        <end position="414"/>
    </location>
</feature>
<proteinExistence type="inferred from homology"/>
<evidence type="ECO:0000313" key="8">
    <source>
        <dbReference type="Proteomes" id="UP000061227"/>
    </source>
</evidence>
<protein>
    <recommendedName>
        <fullName evidence="3">Coenzyme A biosynthesis bifunctional protein CoaBC</fullName>
    </recommendedName>
    <alternativeName>
        <fullName evidence="3">DNA/pantothenate metabolism flavoprotein</fullName>
    </alternativeName>
    <alternativeName>
        <fullName evidence="3">Phosphopantothenoylcysteine synthetase/decarboxylase</fullName>
        <shortName evidence="3">PPCS-PPCDC</shortName>
    </alternativeName>
    <domain>
        <recommendedName>
            <fullName evidence="3">Phosphopantothenoylcysteine decarboxylase</fullName>
            <shortName evidence="3">PPC decarboxylase</shortName>
            <shortName evidence="3">PPC-DC</shortName>
            <ecNumber evidence="3">4.1.1.36</ecNumber>
        </recommendedName>
        <alternativeName>
            <fullName evidence="3">CoaC</fullName>
        </alternativeName>
    </domain>
    <domain>
        <recommendedName>
            <fullName evidence="3">Phosphopantothenate--cysteine ligase</fullName>
            <ecNumber evidence="3">6.3.2.5</ecNumber>
        </recommendedName>
        <alternativeName>
            <fullName evidence="3">CoaB</fullName>
        </alternativeName>
        <alternativeName>
            <fullName evidence="3">Phosphopantothenoylcysteine synthetase</fullName>
            <shortName evidence="3">PPC synthetase</shortName>
            <shortName evidence="3">PPC-S</shortName>
        </alternativeName>
    </domain>
</protein>
<comment type="function">
    <text evidence="4">Catalyzes two steps in the biosynthesis of coenzyme A. In the first step cysteine is conjugated to 4'-phosphopantothenate to form 4-phosphopantothenoylcysteine, in the latter compound is decarboxylated to form 4'-phosphopantotheine.</text>
</comment>
<gene>
    <name evidence="3" type="primary">coaBC</name>
    <name evidence="7" type="ORF">FPFC_010980</name>
</gene>
<dbReference type="GO" id="GO:0004633">
    <property type="term" value="F:phosphopantothenoylcysteine decarboxylase activity"/>
    <property type="evidence" value="ECO:0007669"/>
    <property type="project" value="UniProtKB-UniRule"/>
</dbReference>
<dbReference type="NCBIfam" id="TIGR00521">
    <property type="entry name" value="coaBC_dfp"/>
    <property type="match status" value="1"/>
</dbReference>
<dbReference type="EC" id="4.1.1.36" evidence="3"/>
<dbReference type="GO" id="GO:0010181">
    <property type="term" value="F:FMN binding"/>
    <property type="evidence" value="ECO:0007669"/>
    <property type="project" value="UniProtKB-UniRule"/>
</dbReference>
<feature type="binding site" evidence="3">
    <location>
        <position position="351"/>
    </location>
    <ligand>
        <name>CTP</name>
        <dbReference type="ChEBI" id="CHEBI:37563"/>
    </ligand>
</feature>
<dbReference type="STRING" id="220714.SAMN05660469_0170"/>
<comment type="cofactor">
    <cofactor evidence="3">
        <name>Mg(2+)</name>
        <dbReference type="ChEBI" id="CHEBI:18420"/>
    </cofactor>
</comment>
<dbReference type="SUPFAM" id="SSF52507">
    <property type="entry name" value="Homo-oligomeric flavin-containing Cys decarboxylases, HFCD"/>
    <property type="match status" value="1"/>
</dbReference>
<keyword evidence="3" id="KW-0511">Multifunctional enzyme</keyword>
<evidence type="ECO:0000256" key="4">
    <source>
        <dbReference type="RuleBase" id="RU364078"/>
    </source>
</evidence>
<feature type="binding site" evidence="3">
    <location>
        <begin position="314"/>
        <end position="317"/>
    </location>
    <ligand>
        <name>CTP</name>
        <dbReference type="ChEBI" id="CHEBI:37563"/>
    </ligand>
</feature>
<evidence type="ECO:0000256" key="3">
    <source>
        <dbReference type="HAMAP-Rule" id="MF_02225"/>
    </source>
</evidence>
<keyword evidence="8" id="KW-1185">Reference proteome</keyword>
<feature type="domain" description="DNA/pantothenate metabolism flavoprotein C-terminal" evidence="6">
    <location>
        <begin position="195"/>
        <end position="405"/>
    </location>
</feature>
<feature type="binding site" evidence="3">
    <location>
        <position position="333"/>
    </location>
    <ligand>
        <name>CTP</name>
        <dbReference type="ChEBI" id="CHEBI:37563"/>
    </ligand>
</feature>
<feature type="binding site" evidence="3">
    <location>
        <position position="287"/>
    </location>
    <ligand>
        <name>CTP</name>
        <dbReference type="ChEBI" id="CHEBI:37563"/>
    </ligand>
</feature>
<dbReference type="Pfam" id="PF04127">
    <property type="entry name" value="DFP"/>
    <property type="match status" value="1"/>
</dbReference>
<dbReference type="AlphaFoldDB" id="A0A3F3H217"/>
<evidence type="ECO:0000259" key="6">
    <source>
        <dbReference type="Pfam" id="PF04127"/>
    </source>
</evidence>
<dbReference type="GO" id="GO:0015941">
    <property type="term" value="P:pantothenate catabolic process"/>
    <property type="evidence" value="ECO:0007669"/>
    <property type="project" value="InterPro"/>
</dbReference>
<reference evidence="7 8" key="1">
    <citation type="journal article" date="2015" name="BMC Genomics">
        <title>Comparative genomics of Fructobacillus spp. and Leuconostoc spp. reveals niche-specific evolution of Fructobacillus spp.</title>
        <authorList>
            <person name="Endo A."/>
            <person name="Tanizawa Y."/>
            <person name="Tanaka N."/>
            <person name="Maeno S."/>
            <person name="Kumar H."/>
            <person name="Shiwa Y."/>
            <person name="Okada S."/>
            <person name="Yoshikawa H."/>
            <person name="Dicks L."/>
            <person name="Nakagawa J."/>
            <person name="Arita M."/>
        </authorList>
    </citation>
    <scope>NUCLEOTIDE SEQUENCE [LARGE SCALE GENOMIC DNA]</scope>
    <source>
        <strain evidence="7 8">DSM 15468</strain>
    </source>
</reference>
<feature type="domain" description="Flavoprotein" evidence="5">
    <location>
        <begin position="8"/>
        <end position="181"/>
    </location>
</feature>
<keyword evidence="3 4" id="KW-0436">Ligase</keyword>
<evidence type="ECO:0000313" key="7">
    <source>
        <dbReference type="EMBL" id="GAP02220.1"/>
    </source>
</evidence>
<dbReference type="InterPro" id="IPR007085">
    <property type="entry name" value="DNA/pantothenate-metab_flavo_C"/>
</dbReference>
<dbReference type="EC" id="6.3.2.5" evidence="3"/>
<keyword evidence="3" id="KW-0460">Magnesium</keyword>
<dbReference type="Gene3D" id="3.40.50.10300">
    <property type="entry name" value="CoaB-like"/>
    <property type="match status" value="1"/>
</dbReference>
<dbReference type="Pfam" id="PF02441">
    <property type="entry name" value="Flavoprotein"/>
    <property type="match status" value="1"/>
</dbReference>
<keyword evidence="3" id="KW-0479">Metal-binding</keyword>
<dbReference type="InterPro" id="IPR036551">
    <property type="entry name" value="Flavin_trans-like"/>
</dbReference>
<feature type="region of interest" description="Phosphopantothenoylcysteine decarboxylase" evidence="3">
    <location>
        <begin position="1"/>
        <end position="199"/>
    </location>
</feature>
<organism evidence="7 8">
    <name type="scientific">Fructobacillus pseudoficulneus</name>
    <dbReference type="NCBI Taxonomy" id="220714"/>
    <lineage>
        <taxon>Bacteria</taxon>
        <taxon>Bacillati</taxon>
        <taxon>Bacillota</taxon>
        <taxon>Bacilli</taxon>
        <taxon>Lactobacillales</taxon>
        <taxon>Lactobacillaceae</taxon>
        <taxon>Fructobacillus</taxon>
    </lineage>
</organism>
<comment type="pathway">
    <text evidence="3 4">Cofactor biosynthesis; coenzyme A biosynthesis; CoA from (R)-pantothenate: step 3/5.</text>
</comment>
<comment type="catalytic activity">
    <reaction evidence="3 4">
        <text>N-[(R)-4-phosphopantothenoyl]-L-cysteine + H(+) = (R)-4'-phosphopantetheine + CO2</text>
        <dbReference type="Rhea" id="RHEA:16793"/>
        <dbReference type="ChEBI" id="CHEBI:15378"/>
        <dbReference type="ChEBI" id="CHEBI:16526"/>
        <dbReference type="ChEBI" id="CHEBI:59458"/>
        <dbReference type="ChEBI" id="CHEBI:61723"/>
        <dbReference type="EC" id="4.1.1.36"/>
    </reaction>
</comment>
<comment type="similarity">
    <text evidence="3 4">In the C-terminal section; belongs to the PPC synthetase family.</text>
</comment>
<comment type="caution">
    <text evidence="3">Lacks conserved residue(s) required for the propagation of feature annotation.</text>
</comment>
<dbReference type="RefSeq" id="WP_059375398.1">
    <property type="nucleotide sequence ID" value="NZ_DF968063.1"/>
</dbReference>
<dbReference type="EMBL" id="DF968063">
    <property type="protein sequence ID" value="GAP02220.1"/>
    <property type="molecule type" value="Genomic_DNA"/>
</dbReference>
<dbReference type="InterPro" id="IPR005252">
    <property type="entry name" value="CoaBC"/>
</dbReference>
<comment type="catalytic activity">
    <reaction evidence="3 4">
        <text>(R)-4'-phosphopantothenate + L-cysteine + CTP = N-[(R)-4-phosphopantothenoyl]-L-cysteine + CMP + diphosphate + H(+)</text>
        <dbReference type="Rhea" id="RHEA:19397"/>
        <dbReference type="ChEBI" id="CHEBI:10986"/>
        <dbReference type="ChEBI" id="CHEBI:15378"/>
        <dbReference type="ChEBI" id="CHEBI:33019"/>
        <dbReference type="ChEBI" id="CHEBI:35235"/>
        <dbReference type="ChEBI" id="CHEBI:37563"/>
        <dbReference type="ChEBI" id="CHEBI:59458"/>
        <dbReference type="ChEBI" id="CHEBI:60377"/>
        <dbReference type="EC" id="6.3.2.5"/>
    </reaction>
</comment>
<dbReference type="GO" id="GO:0015937">
    <property type="term" value="P:coenzyme A biosynthetic process"/>
    <property type="evidence" value="ECO:0007669"/>
    <property type="project" value="UniProtKB-UniRule"/>
</dbReference>
<dbReference type="InterPro" id="IPR035929">
    <property type="entry name" value="CoaB-like_sf"/>
</dbReference>
<evidence type="ECO:0000256" key="2">
    <source>
        <dbReference type="ARBA" id="ARBA00023239"/>
    </source>
</evidence>
<comment type="function">
    <text evidence="3">Catalyzes two sequential steps in the biosynthesis of coenzyme A. In the first step cysteine is conjugated to 4'-phosphopantothenate to form 4-phosphopantothenoylcysteine. In the second step the latter compound is decarboxylated to form 4'-phosphopantotheine.</text>
</comment>
<dbReference type="GO" id="GO:0046872">
    <property type="term" value="F:metal ion binding"/>
    <property type="evidence" value="ECO:0007669"/>
    <property type="project" value="UniProtKB-KW"/>
</dbReference>
<dbReference type="OrthoDB" id="9802554at2"/>
<dbReference type="GO" id="GO:0071513">
    <property type="term" value="C:phosphopantothenoylcysteine decarboxylase complex"/>
    <property type="evidence" value="ECO:0007669"/>
    <property type="project" value="TreeGrafter"/>
</dbReference>
<accession>A0A3F3H217</accession>
<dbReference type="PANTHER" id="PTHR14359">
    <property type="entry name" value="HOMO-OLIGOMERIC FLAVIN CONTAINING CYS DECARBOXYLASE FAMILY"/>
    <property type="match status" value="1"/>
</dbReference>
<dbReference type="UniPathway" id="UPA00241">
    <property type="reaction ID" value="UER00353"/>
</dbReference>
<feature type="binding site" evidence="3">
    <location>
        <position position="297"/>
    </location>
    <ligand>
        <name>CTP</name>
        <dbReference type="ChEBI" id="CHEBI:37563"/>
    </ligand>
</feature>
<dbReference type="SUPFAM" id="SSF102645">
    <property type="entry name" value="CoaB-like"/>
    <property type="match status" value="1"/>
</dbReference>
<evidence type="ECO:0000256" key="1">
    <source>
        <dbReference type="ARBA" id="ARBA00022793"/>
    </source>
</evidence>
<keyword evidence="3 4" id="KW-0285">Flavoprotein</keyword>
<dbReference type="Proteomes" id="UP000061227">
    <property type="component" value="Unassembled WGS sequence"/>
</dbReference>